<reference evidence="1 2" key="2">
    <citation type="submission" date="2017-10" db="EMBL/GenBank/DDBJ databases">
        <title>Genome analyses suggest a sexual origin of heterokaryosis in a supposedly ancient asexual fungus.</title>
        <authorList>
            <person name="Corradi N."/>
            <person name="Sedzielewska K."/>
            <person name="Noel J."/>
            <person name="Charron P."/>
            <person name="Farinelli L."/>
            <person name="Marton T."/>
            <person name="Kruger M."/>
            <person name="Pelin A."/>
            <person name="Brachmann A."/>
            <person name="Corradi N."/>
        </authorList>
    </citation>
    <scope>NUCLEOTIDE SEQUENCE [LARGE SCALE GENOMIC DNA]</scope>
    <source>
        <strain evidence="1 2">A1</strain>
    </source>
</reference>
<evidence type="ECO:0000313" key="1">
    <source>
        <dbReference type="EMBL" id="PKC74408.1"/>
    </source>
</evidence>
<accession>A0A2N0SFU8</accession>
<dbReference type="VEuPathDB" id="FungiDB:RhiirA1_450089"/>
<proteinExistence type="predicted"/>
<organism evidence="1 2">
    <name type="scientific">Rhizophagus irregularis</name>
    <dbReference type="NCBI Taxonomy" id="588596"/>
    <lineage>
        <taxon>Eukaryota</taxon>
        <taxon>Fungi</taxon>
        <taxon>Fungi incertae sedis</taxon>
        <taxon>Mucoromycota</taxon>
        <taxon>Glomeromycotina</taxon>
        <taxon>Glomeromycetes</taxon>
        <taxon>Glomerales</taxon>
        <taxon>Glomeraceae</taxon>
        <taxon>Rhizophagus</taxon>
    </lineage>
</organism>
<protein>
    <submittedName>
        <fullName evidence="1">Uncharacterized protein</fullName>
    </submittedName>
</protein>
<dbReference type="VEuPathDB" id="FungiDB:RhiirFUN_008232"/>
<dbReference type="EMBL" id="LLXH01000054">
    <property type="protein sequence ID" value="PKC74408.1"/>
    <property type="molecule type" value="Genomic_DNA"/>
</dbReference>
<sequence length="117" mass="12964">MSTLFSECLVLPLSTKFVACRIFGICVNAASSSKALQISKLKVEITYGHHLHNNLTFIEPLNNGPAANLEINSKLINSSDDEITEPWLENDFGDVTHPANDTNVKWDLIILLNNNII</sequence>
<dbReference type="Proteomes" id="UP000232688">
    <property type="component" value="Unassembled WGS sequence"/>
</dbReference>
<comment type="caution">
    <text evidence="1">The sequence shown here is derived from an EMBL/GenBank/DDBJ whole genome shotgun (WGS) entry which is preliminary data.</text>
</comment>
<evidence type="ECO:0000313" key="2">
    <source>
        <dbReference type="Proteomes" id="UP000232688"/>
    </source>
</evidence>
<reference evidence="1 2" key="1">
    <citation type="submission" date="2017-10" db="EMBL/GenBank/DDBJ databases">
        <title>Extensive intraspecific genome diversity in a model arbuscular mycorrhizal fungus.</title>
        <authorList>
            <person name="Chen E.C.H."/>
            <person name="Morin E."/>
            <person name="Baudet D."/>
            <person name="Noel J."/>
            <person name="Ndikumana S."/>
            <person name="Charron P."/>
            <person name="St-Onge C."/>
            <person name="Giorgi J."/>
            <person name="Grigoriev I.V."/>
            <person name="Roux C."/>
            <person name="Martin F.M."/>
            <person name="Corradi N."/>
        </authorList>
    </citation>
    <scope>NUCLEOTIDE SEQUENCE [LARGE SCALE GENOMIC DNA]</scope>
    <source>
        <strain evidence="1 2">A1</strain>
    </source>
</reference>
<dbReference type="AlphaFoldDB" id="A0A2N0SFU8"/>
<name>A0A2N0SFU8_9GLOM</name>
<gene>
    <name evidence="1" type="ORF">RhiirA1_450089</name>
</gene>